<dbReference type="Pfam" id="PF10282">
    <property type="entry name" value="Lactonase"/>
    <property type="match status" value="1"/>
</dbReference>
<evidence type="ECO:0000313" key="4">
    <source>
        <dbReference type="Proteomes" id="UP001056834"/>
    </source>
</evidence>
<proteinExistence type="inferred from homology"/>
<keyword evidence="4" id="KW-1185">Reference proteome</keyword>
<dbReference type="RefSeq" id="WP_250223532.1">
    <property type="nucleotide sequence ID" value="NZ_CP097762.1"/>
</dbReference>
<dbReference type="EC" id="3.1.1.31" evidence="3"/>
<keyword evidence="2" id="KW-0119">Carbohydrate metabolism</keyword>
<dbReference type="GO" id="GO:0017057">
    <property type="term" value="F:6-phosphogluconolactonase activity"/>
    <property type="evidence" value="ECO:0007669"/>
    <property type="project" value="UniProtKB-EC"/>
</dbReference>
<dbReference type="InterPro" id="IPR015943">
    <property type="entry name" value="WD40/YVTN_repeat-like_dom_sf"/>
</dbReference>
<dbReference type="NCBIfam" id="NF008258">
    <property type="entry name" value="PRK11028.1"/>
    <property type="match status" value="1"/>
</dbReference>
<accession>A0ABY4STU6</accession>
<name>A0ABY4STU6_9ENTR</name>
<dbReference type="Gene3D" id="2.130.10.10">
    <property type="entry name" value="YVTN repeat-like/Quinoprotein amine dehydrogenase"/>
    <property type="match status" value="1"/>
</dbReference>
<dbReference type="PANTHER" id="PTHR30344:SF1">
    <property type="entry name" value="6-PHOSPHOGLUCONOLACTONASE"/>
    <property type="match status" value="1"/>
</dbReference>
<keyword evidence="2" id="KW-0313">Glucose metabolism</keyword>
<protein>
    <submittedName>
        <fullName evidence="3">6-phosphogluconolactonase</fullName>
        <ecNumber evidence="3">3.1.1.31</ecNumber>
    </submittedName>
</protein>
<evidence type="ECO:0000256" key="2">
    <source>
        <dbReference type="ARBA" id="ARBA00022526"/>
    </source>
</evidence>
<evidence type="ECO:0000256" key="1">
    <source>
        <dbReference type="ARBA" id="ARBA00005564"/>
    </source>
</evidence>
<gene>
    <name evidence="3" type="primary">pgl</name>
    <name evidence="3" type="ORF">M9405_01630</name>
</gene>
<keyword evidence="3" id="KW-0378">Hydrolase</keyword>
<organism evidence="3 4">
    <name type="scientific">Candidatus Blochmannia ocreatus</name>
    <name type="common">nom. nud.</name>
    <dbReference type="NCBI Taxonomy" id="251538"/>
    <lineage>
        <taxon>Bacteria</taxon>
        <taxon>Pseudomonadati</taxon>
        <taxon>Pseudomonadota</taxon>
        <taxon>Gammaproteobacteria</taxon>
        <taxon>Enterobacterales</taxon>
        <taxon>Enterobacteriaceae</taxon>
        <taxon>ant endosymbionts</taxon>
        <taxon>Candidatus Blochmanniella</taxon>
    </lineage>
</organism>
<evidence type="ECO:0000313" key="3">
    <source>
        <dbReference type="EMBL" id="URJ25401.1"/>
    </source>
</evidence>
<comment type="similarity">
    <text evidence="1">Belongs to the cycloisomerase 2 family.</text>
</comment>
<dbReference type="InterPro" id="IPR050282">
    <property type="entry name" value="Cycloisomerase_2"/>
</dbReference>
<dbReference type="InterPro" id="IPR011045">
    <property type="entry name" value="N2O_reductase_N"/>
</dbReference>
<reference evidence="3" key="1">
    <citation type="submission" date="2022-05" db="EMBL/GenBank/DDBJ databases">
        <title>Impact of host demography and evolutionary history on endosymbiont molecular evolution: a test in carpenter ants (Genus Camponotus) and their Blochmannia endosymbionts.</title>
        <authorList>
            <person name="Manthey J.D."/>
            <person name="Giron J.C."/>
            <person name="Hruska J.P."/>
        </authorList>
    </citation>
    <scope>NUCLEOTIDE SEQUENCE</scope>
    <source>
        <strain evidence="3">C-006</strain>
    </source>
</reference>
<dbReference type="SUPFAM" id="SSF50974">
    <property type="entry name" value="Nitrous oxide reductase, N-terminal domain"/>
    <property type="match status" value="1"/>
</dbReference>
<dbReference type="EMBL" id="CP097762">
    <property type="protein sequence ID" value="URJ25401.1"/>
    <property type="molecule type" value="Genomic_DNA"/>
</dbReference>
<dbReference type="InterPro" id="IPR019405">
    <property type="entry name" value="Lactonase_7-beta_prop"/>
</dbReference>
<sequence>MMQIVYVASPDSCQIYVWKLDSINGFLQLVQVVNTPGQVYPMVVNSNKKFLYVGIRPDFGIITYTISSEGFLIINSSIKLSGSPTHLMSNINGTFLYCTSYKRGAVYVIPINKFGVLDCAVQIIPDLSGCHSANIDNHGVLLWVPCLQEHVIKLFKIDICGKLTPWTPGCIKSSVIGSGPRHMVFHKTGDYAYVINELLGTIDIIKYDDYCSIPNIIQTISLIPKNFISKQQFWSSDIHMTSNGRWLYCSDRVTNIISFFKIIQRTKKLKFVGYQITETQPRGFTIDDTGNFLIVAGQKSNYISVYRINLISGRLHFLSRHFSGLGPVWISTVTLLDG</sequence>
<dbReference type="Proteomes" id="UP001056834">
    <property type="component" value="Chromosome"/>
</dbReference>
<dbReference type="PANTHER" id="PTHR30344">
    <property type="entry name" value="6-PHOSPHOGLUCONOLACTONASE-RELATED"/>
    <property type="match status" value="1"/>
</dbReference>